<organism evidence="1 2">
    <name type="scientific">Trifolium medium</name>
    <dbReference type="NCBI Taxonomy" id="97028"/>
    <lineage>
        <taxon>Eukaryota</taxon>
        <taxon>Viridiplantae</taxon>
        <taxon>Streptophyta</taxon>
        <taxon>Embryophyta</taxon>
        <taxon>Tracheophyta</taxon>
        <taxon>Spermatophyta</taxon>
        <taxon>Magnoliopsida</taxon>
        <taxon>eudicotyledons</taxon>
        <taxon>Gunneridae</taxon>
        <taxon>Pentapetalae</taxon>
        <taxon>rosids</taxon>
        <taxon>fabids</taxon>
        <taxon>Fabales</taxon>
        <taxon>Fabaceae</taxon>
        <taxon>Papilionoideae</taxon>
        <taxon>50 kb inversion clade</taxon>
        <taxon>NPAAA clade</taxon>
        <taxon>Hologalegina</taxon>
        <taxon>IRL clade</taxon>
        <taxon>Trifolieae</taxon>
        <taxon>Trifolium</taxon>
    </lineage>
</organism>
<proteinExistence type="predicted"/>
<dbReference type="AlphaFoldDB" id="A0A392PMR6"/>
<reference evidence="1 2" key="1">
    <citation type="journal article" date="2018" name="Front. Plant Sci.">
        <title>Red Clover (Trifolium pratense) and Zigzag Clover (T. medium) - A Picture of Genomic Similarities and Differences.</title>
        <authorList>
            <person name="Dluhosova J."/>
            <person name="Istvanek J."/>
            <person name="Nedelnik J."/>
            <person name="Repkova J."/>
        </authorList>
    </citation>
    <scope>NUCLEOTIDE SEQUENCE [LARGE SCALE GENOMIC DNA]</scope>
    <source>
        <strain evidence="2">cv. 10/8</strain>
        <tissue evidence="1">Leaf</tissue>
    </source>
</reference>
<dbReference type="Proteomes" id="UP000265520">
    <property type="component" value="Unassembled WGS sequence"/>
</dbReference>
<evidence type="ECO:0000313" key="1">
    <source>
        <dbReference type="EMBL" id="MCI12185.1"/>
    </source>
</evidence>
<sequence>ARYDAQEPVLAAALCAGARVSEANIQARVKEGFSWEDSRVGETF</sequence>
<accession>A0A392PMR6</accession>
<keyword evidence="2" id="KW-1185">Reference proteome</keyword>
<protein>
    <submittedName>
        <fullName evidence="1">Uncharacterized protein</fullName>
    </submittedName>
</protein>
<comment type="caution">
    <text evidence="1">The sequence shown here is derived from an EMBL/GenBank/DDBJ whole genome shotgun (WGS) entry which is preliminary data.</text>
</comment>
<dbReference type="EMBL" id="LXQA010083074">
    <property type="protein sequence ID" value="MCI12185.1"/>
    <property type="molecule type" value="Genomic_DNA"/>
</dbReference>
<feature type="non-terminal residue" evidence="1">
    <location>
        <position position="1"/>
    </location>
</feature>
<evidence type="ECO:0000313" key="2">
    <source>
        <dbReference type="Proteomes" id="UP000265520"/>
    </source>
</evidence>
<name>A0A392PMR6_9FABA</name>